<dbReference type="PANTHER" id="PTHR11644:SF2">
    <property type="entry name" value="CYTIDINE DEAMINASE"/>
    <property type="match status" value="1"/>
</dbReference>
<evidence type="ECO:0000256" key="2">
    <source>
        <dbReference type="ARBA" id="ARBA00003949"/>
    </source>
</evidence>
<feature type="binding site" evidence="14">
    <location>
        <position position="84"/>
    </location>
    <ligand>
        <name>Zn(2+)</name>
        <dbReference type="ChEBI" id="CHEBI:29105"/>
        <note>catalytic</note>
    </ligand>
</feature>
<dbReference type="PANTHER" id="PTHR11644">
    <property type="entry name" value="CYTIDINE DEAMINASE"/>
    <property type="match status" value="1"/>
</dbReference>
<evidence type="ECO:0000256" key="11">
    <source>
        <dbReference type="ARBA" id="ARBA00049558"/>
    </source>
</evidence>
<keyword evidence="7 15" id="KW-0378">Hydrolase</keyword>
<comment type="cofactor">
    <cofactor evidence="1 14 15">
        <name>Zn(2+)</name>
        <dbReference type="ChEBI" id="CHEBI:29105"/>
    </cofactor>
</comment>
<dbReference type="Pfam" id="PF00383">
    <property type="entry name" value="dCMP_cyt_deam_1"/>
    <property type="match status" value="1"/>
</dbReference>
<keyword evidence="6 14" id="KW-0479">Metal-binding</keyword>
<feature type="binding site" evidence="14">
    <location>
        <position position="49"/>
    </location>
    <ligand>
        <name>Zn(2+)</name>
        <dbReference type="ChEBI" id="CHEBI:29105"/>
        <note>catalytic</note>
    </ligand>
</feature>
<keyword evidence="18" id="KW-1185">Reference proteome</keyword>
<dbReference type="PROSITE" id="PS51747">
    <property type="entry name" value="CYT_DCMP_DEAMINASES_2"/>
    <property type="match status" value="1"/>
</dbReference>
<dbReference type="GO" id="GO:0072527">
    <property type="term" value="P:pyrimidine-containing compound metabolic process"/>
    <property type="evidence" value="ECO:0007669"/>
    <property type="project" value="UniProtKB-ARBA"/>
</dbReference>
<evidence type="ECO:0000256" key="14">
    <source>
        <dbReference type="PIRSR" id="PIRSR606262-3"/>
    </source>
</evidence>
<comment type="similarity">
    <text evidence="3 15">Belongs to the cytidine and deoxycytidylate deaminase family.</text>
</comment>
<dbReference type="InterPro" id="IPR016193">
    <property type="entry name" value="Cytidine_deaminase-like"/>
</dbReference>
<dbReference type="OrthoDB" id="9795347at2"/>
<sequence length="132" mass="14660">MTFEKLRDLLKFSYAPYSKFPVAAIAIDEDGKEYYGVNVENAAYPSGLCAERSALFGSVAYGGKVGKFKEIHIISGKNEIISPCAGCRQVMTEFMPLDAKVYQYSNDGQGLRVNTVEELVPYSIRVEEITIK</sequence>
<organism evidence="17 18">
    <name type="scientific">Mycoplasmopsis verecunda</name>
    <dbReference type="NCBI Taxonomy" id="171291"/>
    <lineage>
        <taxon>Bacteria</taxon>
        <taxon>Bacillati</taxon>
        <taxon>Mycoplasmatota</taxon>
        <taxon>Mycoplasmoidales</taxon>
        <taxon>Metamycoplasmataceae</taxon>
        <taxon>Mycoplasmopsis</taxon>
    </lineage>
</organism>
<dbReference type="SUPFAM" id="SSF53927">
    <property type="entry name" value="Cytidine deaminase-like"/>
    <property type="match status" value="1"/>
</dbReference>
<dbReference type="STRING" id="171291.SAMN02745154_00293"/>
<dbReference type="RefSeq" id="WP_078747036.1">
    <property type="nucleotide sequence ID" value="NZ_CP137850.1"/>
</dbReference>
<comment type="function">
    <text evidence="2 15">This enzyme scavenges exogenous and endogenous cytidine and 2'-deoxycytidine for UMP synthesis.</text>
</comment>
<dbReference type="GO" id="GO:0005829">
    <property type="term" value="C:cytosol"/>
    <property type="evidence" value="ECO:0007669"/>
    <property type="project" value="TreeGrafter"/>
</dbReference>
<comment type="catalytic activity">
    <reaction evidence="11 15">
        <text>cytidine + H2O + H(+) = uridine + NH4(+)</text>
        <dbReference type="Rhea" id="RHEA:16069"/>
        <dbReference type="ChEBI" id="CHEBI:15377"/>
        <dbReference type="ChEBI" id="CHEBI:15378"/>
        <dbReference type="ChEBI" id="CHEBI:16704"/>
        <dbReference type="ChEBI" id="CHEBI:17562"/>
        <dbReference type="ChEBI" id="CHEBI:28938"/>
        <dbReference type="EC" id="3.5.4.5"/>
    </reaction>
</comment>
<feature type="binding site" evidence="13">
    <location>
        <begin position="38"/>
        <end position="44"/>
    </location>
    <ligand>
        <name>substrate</name>
    </ligand>
</feature>
<dbReference type="NCBIfam" id="TIGR01354">
    <property type="entry name" value="cyt_deam_tetra"/>
    <property type="match status" value="1"/>
</dbReference>
<evidence type="ECO:0000256" key="6">
    <source>
        <dbReference type="ARBA" id="ARBA00022723"/>
    </source>
</evidence>
<dbReference type="Proteomes" id="UP000190389">
    <property type="component" value="Unassembled WGS sequence"/>
</dbReference>
<dbReference type="InterPro" id="IPR016192">
    <property type="entry name" value="APOBEC/CMP_deaminase_Zn-bd"/>
</dbReference>
<dbReference type="AlphaFoldDB" id="A0A1T4L1J6"/>
<dbReference type="PROSITE" id="PS00903">
    <property type="entry name" value="CYT_DCMP_DEAMINASES_1"/>
    <property type="match status" value="1"/>
</dbReference>
<name>A0A1T4L1J6_9BACT</name>
<feature type="domain" description="CMP/dCMP-type deaminase" evidence="16">
    <location>
        <begin position="1"/>
        <end position="127"/>
    </location>
</feature>
<evidence type="ECO:0000256" key="7">
    <source>
        <dbReference type="ARBA" id="ARBA00022801"/>
    </source>
</evidence>
<dbReference type="GO" id="GO:0004126">
    <property type="term" value="F:cytidine deaminase activity"/>
    <property type="evidence" value="ECO:0007669"/>
    <property type="project" value="UniProtKB-UniRule"/>
</dbReference>
<evidence type="ECO:0000256" key="13">
    <source>
        <dbReference type="PIRSR" id="PIRSR606262-2"/>
    </source>
</evidence>
<evidence type="ECO:0000256" key="1">
    <source>
        <dbReference type="ARBA" id="ARBA00001947"/>
    </source>
</evidence>
<dbReference type="InterPro" id="IPR050202">
    <property type="entry name" value="Cyt/Deoxycyt_deaminase"/>
</dbReference>
<dbReference type="InterPro" id="IPR002125">
    <property type="entry name" value="CMP_dCMP_dom"/>
</dbReference>
<dbReference type="GO" id="GO:0008270">
    <property type="term" value="F:zinc ion binding"/>
    <property type="evidence" value="ECO:0007669"/>
    <property type="project" value="UniProtKB-UniRule"/>
</dbReference>
<evidence type="ECO:0000313" key="17">
    <source>
        <dbReference type="EMBL" id="SJZ48585.1"/>
    </source>
</evidence>
<reference evidence="18" key="1">
    <citation type="submission" date="2017-02" db="EMBL/GenBank/DDBJ databases">
        <authorList>
            <person name="Varghese N."/>
            <person name="Submissions S."/>
        </authorList>
    </citation>
    <scope>NUCLEOTIDE SEQUENCE [LARGE SCALE GENOMIC DNA]</scope>
    <source>
        <strain evidence="18">ATCC 27862</strain>
    </source>
</reference>
<keyword evidence="8 14" id="KW-0862">Zinc</keyword>
<evidence type="ECO:0000256" key="3">
    <source>
        <dbReference type="ARBA" id="ARBA00006576"/>
    </source>
</evidence>
<evidence type="ECO:0000256" key="15">
    <source>
        <dbReference type="RuleBase" id="RU364006"/>
    </source>
</evidence>
<dbReference type="Gene3D" id="3.40.140.10">
    <property type="entry name" value="Cytidine Deaminase, domain 2"/>
    <property type="match status" value="1"/>
</dbReference>
<evidence type="ECO:0000256" key="5">
    <source>
        <dbReference type="ARBA" id="ARBA00018266"/>
    </source>
</evidence>
<gene>
    <name evidence="17" type="ORF">SAMN02745154_00293</name>
</gene>
<evidence type="ECO:0000256" key="10">
    <source>
        <dbReference type="ARBA" id="ARBA00049252"/>
    </source>
</evidence>
<evidence type="ECO:0000256" key="9">
    <source>
        <dbReference type="ARBA" id="ARBA00032005"/>
    </source>
</evidence>
<dbReference type="EMBL" id="FUXF01000006">
    <property type="protein sequence ID" value="SJZ48585.1"/>
    <property type="molecule type" value="Genomic_DNA"/>
</dbReference>
<dbReference type="EC" id="3.5.4.5" evidence="4 15"/>
<evidence type="ECO:0000256" key="4">
    <source>
        <dbReference type="ARBA" id="ARBA00012783"/>
    </source>
</evidence>
<evidence type="ECO:0000259" key="16">
    <source>
        <dbReference type="PROSITE" id="PS51747"/>
    </source>
</evidence>
<feature type="binding site" evidence="14">
    <location>
        <position position="87"/>
    </location>
    <ligand>
        <name>Zn(2+)</name>
        <dbReference type="ChEBI" id="CHEBI:29105"/>
        <note>catalytic</note>
    </ligand>
</feature>
<comment type="catalytic activity">
    <reaction evidence="10 15">
        <text>2'-deoxycytidine + H2O + H(+) = 2'-deoxyuridine + NH4(+)</text>
        <dbReference type="Rhea" id="RHEA:13433"/>
        <dbReference type="ChEBI" id="CHEBI:15377"/>
        <dbReference type="ChEBI" id="CHEBI:15378"/>
        <dbReference type="ChEBI" id="CHEBI:15698"/>
        <dbReference type="ChEBI" id="CHEBI:16450"/>
        <dbReference type="ChEBI" id="CHEBI:28938"/>
        <dbReference type="EC" id="3.5.4.5"/>
    </reaction>
</comment>
<dbReference type="GO" id="GO:0042802">
    <property type="term" value="F:identical protein binding"/>
    <property type="evidence" value="ECO:0007669"/>
    <property type="project" value="UniProtKB-ARBA"/>
</dbReference>
<dbReference type="NCBIfam" id="NF004064">
    <property type="entry name" value="PRK05578.1"/>
    <property type="match status" value="1"/>
</dbReference>
<dbReference type="InterPro" id="IPR006262">
    <property type="entry name" value="Cyt_deam_tetra"/>
</dbReference>
<dbReference type="CDD" id="cd01283">
    <property type="entry name" value="cytidine_deaminase"/>
    <property type="match status" value="1"/>
</dbReference>
<proteinExistence type="inferred from homology"/>
<accession>A0A1T4L1J6</accession>
<protein>
    <recommendedName>
        <fullName evidence="5 15">Cytidine deaminase</fullName>
        <ecNumber evidence="4 15">3.5.4.5</ecNumber>
    </recommendedName>
    <alternativeName>
        <fullName evidence="9 15">Cytidine aminohydrolase</fullName>
    </alternativeName>
</protein>
<feature type="active site" description="Proton donor" evidence="12">
    <location>
        <position position="51"/>
    </location>
</feature>
<dbReference type="GO" id="GO:0055086">
    <property type="term" value="P:nucleobase-containing small molecule metabolic process"/>
    <property type="evidence" value="ECO:0007669"/>
    <property type="project" value="UniProtKB-ARBA"/>
</dbReference>
<evidence type="ECO:0000256" key="8">
    <source>
        <dbReference type="ARBA" id="ARBA00022833"/>
    </source>
</evidence>
<evidence type="ECO:0000313" key="18">
    <source>
        <dbReference type="Proteomes" id="UP000190389"/>
    </source>
</evidence>
<evidence type="ECO:0000256" key="12">
    <source>
        <dbReference type="PIRSR" id="PIRSR606262-1"/>
    </source>
</evidence>